<dbReference type="InterPro" id="IPR023346">
    <property type="entry name" value="Lysozyme-like_dom_sf"/>
</dbReference>
<sequence>MNKISILAGAMGALLTASLYAADLYDINKAYGGGSQVSFNGKLYEAKWYANPGQSPGNSYPNEWDNPWSLVGDDPGDTGSAGGGTESGGGTDSGGTGGGGSGGANADGTVTMTAAEVAAKEASLTDFPLMHAVKSSIATRDNAIVEAVLPGRAENPANVKRLEAILPEAEFEFIFPVRAPEYSYRGLLQAAAKFPALCGDYDDGRNAEAICRKSLATMFAHFAQETGAHDVWRPEPQWRQGLYWVREVGWDETKRGGYNAECSPDTWQGQEWPCGSFANGEYKSYFGRGAKQLSYNYNYGPFSEAMFGTVRTLLDSPELVADSWLNLASAVFFFSYPQPPKPSMLHVIDGTWQPNAQDLASNLTPGFGVTTMIINGGIECGQGTEKPQSVNRIEYYRAHAANLGVPVADSEVLGCKDMKAFAVGGSGAMNIYWEQDWSYVPGNPNGGKSYACKLVGYQTRFSAFRDGDYGRCLSHFFPELVIEAGDGSGGGGDNGGGDNGGGGEPANQPPLAKISGPSEADSGASVQLSAQQSRDPEGKALSFAWSLPAGVTADSVDGALITLSLPEVSTDISLSIGVTVSDPEGASHSVSHVLLLKAGAGETPAYPGYQPGANYQAGSRVSNHGKNYECKPYPYSGWCSGSAWAYEPGAGAYWSDAWLEL</sequence>
<feature type="signal peptide" evidence="5">
    <location>
        <begin position="1"/>
        <end position="21"/>
    </location>
</feature>
<accession>A0AAJ1BFS3</accession>
<name>A0AAJ1BFS3_9GAMM</name>
<reference evidence="7 8" key="1">
    <citation type="submission" date="2022-02" db="EMBL/GenBank/DDBJ databases">
        <title>The genome sequence of Shewanella sp. 3B26.</title>
        <authorList>
            <person name="Du J."/>
        </authorList>
    </citation>
    <scope>NUCLEOTIDE SEQUENCE [LARGE SCALE GENOMIC DNA]</scope>
    <source>
        <strain evidence="7 8">3B26</strain>
    </source>
</reference>
<dbReference type="GO" id="GO:0006952">
    <property type="term" value="P:defense response"/>
    <property type="evidence" value="ECO:0007669"/>
    <property type="project" value="UniProtKB-KW"/>
</dbReference>
<feature type="domain" description="Chitin-binding type-3" evidence="6">
    <location>
        <begin position="606"/>
        <end position="657"/>
    </location>
</feature>
<evidence type="ECO:0000259" key="6">
    <source>
        <dbReference type="SMART" id="SM00495"/>
    </source>
</evidence>
<dbReference type="Gene3D" id="2.60.40.10">
    <property type="entry name" value="Immunoglobulins"/>
    <property type="match status" value="1"/>
</dbReference>
<dbReference type="GO" id="GO:0030246">
    <property type="term" value="F:carbohydrate binding"/>
    <property type="evidence" value="ECO:0007669"/>
    <property type="project" value="InterPro"/>
</dbReference>
<evidence type="ECO:0000256" key="5">
    <source>
        <dbReference type="SAM" id="SignalP"/>
    </source>
</evidence>
<dbReference type="Pfam" id="PF00182">
    <property type="entry name" value="Glyco_hydro_19"/>
    <property type="match status" value="1"/>
</dbReference>
<proteinExistence type="predicted"/>
<gene>
    <name evidence="7" type="ORF">MJ923_01960</name>
</gene>
<dbReference type="Proteomes" id="UP001297581">
    <property type="component" value="Unassembled WGS sequence"/>
</dbReference>
<dbReference type="CDD" id="cd00325">
    <property type="entry name" value="chitinase_GH19"/>
    <property type="match status" value="1"/>
</dbReference>
<dbReference type="InterPro" id="IPR003610">
    <property type="entry name" value="CBM5/12"/>
</dbReference>
<dbReference type="SMART" id="SM00495">
    <property type="entry name" value="ChtBD3"/>
    <property type="match status" value="2"/>
</dbReference>
<dbReference type="PANTHER" id="PTHR22595:SF79">
    <property type="entry name" value="CHITINASE 12"/>
    <property type="match status" value="1"/>
</dbReference>
<evidence type="ECO:0000256" key="3">
    <source>
        <dbReference type="ARBA" id="ARBA00023157"/>
    </source>
</evidence>
<dbReference type="InterPro" id="IPR013783">
    <property type="entry name" value="Ig-like_fold"/>
</dbReference>
<feature type="region of interest" description="Disordered" evidence="4">
    <location>
        <begin position="485"/>
        <end position="533"/>
    </location>
</feature>
<feature type="domain" description="Chitin-binding type-3" evidence="6">
    <location>
        <begin position="22"/>
        <end position="71"/>
    </location>
</feature>
<keyword evidence="2" id="KW-0611">Plant defense</keyword>
<evidence type="ECO:0000256" key="4">
    <source>
        <dbReference type="SAM" id="MobiDB-lite"/>
    </source>
</evidence>
<comment type="caution">
    <text evidence="7">The sequence shown here is derived from an EMBL/GenBank/DDBJ whole genome shotgun (WGS) entry which is preliminary data.</text>
</comment>
<keyword evidence="3" id="KW-1015">Disulfide bond</keyword>
<feature type="region of interest" description="Disordered" evidence="4">
    <location>
        <begin position="57"/>
        <end position="107"/>
    </location>
</feature>
<dbReference type="SUPFAM" id="SSF51055">
    <property type="entry name" value="Carbohydrate binding domain"/>
    <property type="match status" value="1"/>
</dbReference>
<dbReference type="GO" id="GO:0005576">
    <property type="term" value="C:extracellular region"/>
    <property type="evidence" value="ECO:0007669"/>
    <property type="project" value="InterPro"/>
</dbReference>
<dbReference type="Gene3D" id="1.10.530.10">
    <property type="match status" value="1"/>
</dbReference>
<keyword evidence="8" id="KW-1185">Reference proteome</keyword>
<dbReference type="AlphaFoldDB" id="A0AAJ1BFS3"/>
<dbReference type="InterPro" id="IPR000726">
    <property type="entry name" value="Glyco_hydro_19_cat"/>
</dbReference>
<evidence type="ECO:0000256" key="1">
    <source>
        <dbReference type="ARBA" id="ARBA00022801"/>
    </source>
</evidence>
<protein>
    <submittedName>
        <fullName evidence="7">Chitinase</fullName>
    </submittedName>
</protein>
<dbReference type="FunFam" id="3.30.20.10:FF:000003">
    <property type="entry name" value="Chitinase"/>
    <property type="match status" value="1"/>
</dbReference>
<dbReference type="Gene3D" id="3.30.20.10">
    <property type="entry name" value="Endochitinase, domain 2"/>
    <property type="match status" value="1"/>
</dbReference>
<organism evidence="7 8">
    <name type="scientific">Shewanella zhuhaiensis</name>
    <dbReference type="NCBI Taxonomy" id="2919576"/>
    <lineage>
        <taxon>Bacteria</taxon>
        <taxon>Pseudomonadati</taxon>
        <taxon>Pseudomonadota</taxon>
        <taxon>Gammaproteobacteria</taxon>
        <taxon>Alteromonadales</taxon>
        <taxon>Shewanellaceae</taxon>
        <taxon>Shewanella</taxon>
    </lineage>
</organism>
<keyword evidence="5" id="KW-0732">Signal</keyword>
<dbReference type="InterPro" id="IPR036573">
    <property type="entry name" value="CBM_sf_5/12"/>
</dbReference>
<dbReference type="Gene3D" id="2.10.10.20">
    <property type="entry name" value="Carbohydrate-binding module superfamily 5/12"/>
    <property type="match status" value="1"/>
</dbReference>
<dbReference type="PANTHER" id="PTHR22595">
    <property type="entry name" value="CHITINASE-RELATED"/>
    <property type="match status" value="1"/>
</dbReference>
<evidence type="ECO:0000313" key="8">
    <source>
        <dbReference type="Proteomes" id="UP001297581"/>
    </source>
</evidence>
<evidence type="ECO:0000256" key="2">
    <source>
        <dbReference type="ARBA" id="ARBA00022821"/>
    </source>
</evidence>
<dbReference type="GO" id="GO:0016998">
    <property type="term" value="P:cell wall macromolecule catabolic process"/>
    <property type="evidence" value="ECO:0007669"/>
    <property type="project" value="InterPro"/>
</dbReference>
<feature type="compositionally biased region" description="Polar residues" evidence="4">
    <location>
        <begin position="524"/>
        <end position="533"/>
    </location>
</feature>
<dbReference type="CDD" id="cd12215">
    <property type="entry name" value="ChiC_BD"/>
    <property type="match status" value="1"/>
</dbReference>
<dbReference type="GO" id="GO:0006032">
    <property type="term" value="P:chitin catabolic process"/>
    <property type="evidence" value="ECO:0007669"/>
    <property type="project" value="InterPro"/>
</dbReference>
<feature type="compositionally biased region" description="Gly residues" evidence="4">
    <location>
        <begin position="79"/>
        <end position="105"/>
    </location>
</feature>
<dbReference type="SUPFAM" id="SSF53955">
    <property type="entry name" value="Lysozyme-like"/>
    <property type="match status" value="1"/>
</dbReference>
<keyword evidence="1" id="KW-0378">Hydrolase</keyword>
<feature type="compositionally biased region" description="Gly residues" evidence="4">
    <location>
        <begin position="486"/>
        <end position="504"/>
    </location>
</feature>
<dbReference type="GO" id="GO:0005975">
    <property type="term" value="P:carbohydrate metabolic process"/>
    <property type="evidence" value="ECO:0007669"/>
    <property type="project" value="InterPro"/>
</dbReference>
<dbReference type="GO" id="GO:0004568">
    <property type="term" value="F:chitinase activity"/>
    <property type="evidence" value="ECO:0007669"/>
    <property type="project" value="InterPro"/>
</dbReference>
<dbReference type="RefSeq" id="WP_240589685.1">
    <property type="nucleotide sequence ID" value="NZ_JAKUDL010000001.1"/>
</dbReference>
<dbReference type="EMBL" id="JAKUDL010000001">
    <property type="protein sequence ID" value="MCH4293069.1"/>
    <property type="molecule type" value="Genomic_DNA"/>
</dbReference>
<evidence type="ECO:0000313" key="7">
    <source>
        <dbReference type="EMBL" id="MCH4293069.1"/>
    </source>
</evidence>
<feature type="chain" id="PRO_5042608646" evidence="5">
    <location>
        <begin position="22"/>
        <end position="661"/>
    </location>
</feature>